<dbReference type="InterPro" id="IPR054464">
    <property type="entry name" value="ULD_fung"/>
</dbReference>
<dbReference type="OMA" id="SSCKACI"/>
<dbReference type="Pfam" id="PF22893">
    <property type="entry name" value="ULD_2"/>
    <property type="match status" value="1"/>
</dbReference>
<dbReference type="GO" id="GO:0008270">
    <property type="term" value="F:zinc ion binding"/>
    <property type="evidence" value="ECO:0007669"/>
    <property type="project" value="InterPro"/>
</dbReference>
<gene>
    <name evidence="4" type="ORF">B5807_09803</name>
</gene>
<dbReference type="Proteomes" id="UP000193240">
    <property type="component" value="Unassembled WGS sequence"/>
</dbReference>
<keyword evidence="5" id="KW-1185">Reference proteome</keyword>
<sequence length="534" mass="59727">MPVTFGSVGDIIAVCLLVKDLVEALDQARGSKAEYQSAIRELWILDRTLLEIELFTKAHENASTPELRGLCETAKDAALQCKTLVSTFRERVKKYKSTFDDGEDPGLLKDVAAKVRWRIGEKDALEQFRTEIVRTSSSLQMLLAAASVTLIDIHRKATERQLAAHDQQNARANTQQSGALEYIRQRIEDTQQQIDTGNIVLNQISNTLRLDWLRQLGSELKGLIGKAIAMNVATYHAVISIQAALSNRLERTLIDEPFILEDPIGRIAPVHLQFVTSWEAFHAVMENRFSNLQGFRKIQQRKYGLQDGATGREIALTRPWQRAFLPGQRVEMAFIFQSDGAKDASATNTTCPGCQSPSQNTGDTDIHCHNCFIWYRRITEEQEVEHAASVSGPIPPDRKRVAPDDLEGEEDIRDFKRVRVMRTKRMASPNNSDEKINLRGGLSINGRPTELVLEKDGKIIPLTKNAQPARPTKAFILSRCNNCRKANLSCDGQCPCGRCVASGKYDTCTGMIYMKRPGLDTLPKSKENSNMNGD</sequence>
<feature type="chain" id="PRO_5013164083" description="Ubiquitin-like domain-containing protein" evidence="2">
    <location>
        <begin position="25"/>
        <end position="534"/>
    </location>
</feature>
<name>A0A1Y2LTU0_EPING</name>
<evidence type="ECO:0000256" key="1">
    <source>
        <dbReference type="ARBA" id="ARBA00023242"/>
    </source>
</evidence>
<dbReference type="PANTHER" id="PTHR38886">
    <property type="entry name" value="SESA DOMAIN-CONTAINING PROTEIN"/>
    <property type="match status" value="1"/>
</dbReference>
<dbReference type="EMBL" id="KZ107849">
    <property type="protein sequence ID" value="OSS47245.1"/>
    <property type="molecule type" value="Genomic_DNA"/>
</dbReference>
<feature type="signal peptide" evidence="2">
    <location>
        <begin position="1"/>
        <end position="24"/>
    </location>
</feature>
<keyword evidence="2" id="KW-0732">Signal</keyword>
<dbReference type="InterPro" id="IPR001138">
    <property type="entry name" value="Zn2Cys6_DnaBD"/>
</dbReference>
<reference evidence="4 5" key="1">
    <citation type="journal article" date="2017" name="Genome Announc.">
        <title>Genome sequence of the saprophytic ascomycete Epicoccum nigrum ICMP 19927 strain isolated from New Zealand.</title>
        <authorList>
            <person name="Fokin M."/>
            <person name="Fleetwood D."/>
            <person name="Weir B.S."/>
            <person name="Villas-Boas S.G."/>
        </authorList>
    </citation>
    <scope>NUCLEOTIDE SEQUENCE [LARGE SCALE GENOMIC DNA]</scope>
    <source>
        <strain evidence="4 5">ICMP 19927</strain>
    </source>
</reference>
<proteinExistence type="predicted"/>
<evidence type="ECO:0000313" key="4">
    <source>
        <dbReference type="EMBL" id="OSS47245.1"/>
    </source>
</evidence>
<dbReference type="PANTHER" id="PTHR38886:SF1">
    <property type="entry name" value="NACHT-NTPASE AND P-LOOP NTPASES N-TERMINAL DOMAIN-CONTAINING PROTEIN"/>
    <property type="match status" value="1"/>
</dbReference>
<dbReference type="GO" id="GO:0000981">
    <property type="term" value="F:DNA-binding transcription factor activity, RNA polymerase II-specific"/>
    <property type="evidence" value="ECO:0007669"/>
    <property type="project" value="InterPro"/>
</dbReference>
<evidence type="ECO:0000256" key="2">
    <source>
        <dbReference type="SAM" id="SignalP"/>
    </source>
</evidence>
<dbReference type="InParanoid" id="A0A1Y2LTU0"/>
<evidence type="ECO:0000259" key="3">
    <source>
        <dbReference type="Pfam" id="PF22893"/>
    </source>
</evidence>
<dbReference type="CDD" id="cd00067">
    <property type="entry name" value="GAL4"/>
    <property type="match status" value="1"/>
</dbReference>
<dbReference type="AlphaFoldDB" id="A0A1Y2LTU0"/>
<organism evidence="4 5">
    <name type="scientific">Epicoccum nigrum</name>
    <name type="common">Soil fungus</name>
    <name type="synonym">Epicoccum purpurascens</name>
    <dbReference type="NCBI Taxonomy" id="105696"/>
    <lineage>
        <taxon>Eukaryota</taxon>
        <taxon>Fungi</taxon>
        <taxon>Dikarya</taxon>
        <taxon>Ascomycota</taxon>
        <taxon>Pezizomycotina</taxon>
        <taxon>Dothideomycetes</taxon>
        <taxon>Pleosporomycetidae</taxon>
        <taxon>Pleosporales</taxon>
        <taxon>Pleosporineae</taxon>
        <taxon>Didymellaceae</taxon>
        <taxon>Epicoccum</taxon>
    </lineage>
</organism>
<evidence type="ECO:0000313" key="5">
    <source>
        <dbReference type="Proteomes" id="UP000193240"/>
    </source>
</evidence>
<protein>
    <recommendedName>
        <fullName evidence="3">Ubiquitin-like domain-containing protein</fullName>
    </recommendedName>
</protein>
<accession>A0A1Y2LTU0</accession>
<feature type="domain" description="Ubiquitin-like" evidence="3">
    <location>
        <begin position="255"/>
        <end position="337"/>
    </location>
</feature>
<keyword evidence="1" id="KW-0539">Nucleus</keyword>